<evidence type="ECO:0000313" key="4">
    <source>
        <dbReference type="Proteomes" id="UP000006346"/>
    </source>
</evidence>
<reference evidence="4" key="1">
    <citation type="submission" date="2011-11" db="EMBL/GenBank/DDBJ databases">
        <title>Complete sequence of Desulfosporosinus orientis DSM 765.</title>
        <authorList>
            <person name="Lucas S."/>
            <person name="Han J."/>
            <person name="Lapidus A."/>
            <person name="Cheng J.-F."/>
            <person name="Goodwin L."/>
            <person name="Pitluck S."/>
            <person name="Peters L."/>
            <person name="Ovchinnikova G."/>
            <person name="Teshima H."/>
            <person name="Detter J.C."/>
            <person name="Han C."/>
            <person name="Tapia R."/>
            <person name="Land M."/>
            <person name="Hauser L."/>
            <person name="Kyrpides N."/>
            <person name="Ivanova N."/>
            <person name="Pagani I."/>
            <person name="Pester M."/>
            <person name="Spring S."/>
            <person name="Ollivier B."/>
            <person name="Rattei T."/>
            <person name="Klenk H.-P."/>
            <person name="Wagner M."/>
            <person name="Loy A."/>
            <person name="Woyke T."/>
        </authorList>
    </citation>
    <scope>NUCLEOTIDE SEQUENCE [LARGE SCALE GENOMIC DNA]</scope>
    <source>
        <strain evidence="4">ATCC 19365 / DSM 765 / NCIMB 8382 / VKM B-1628</strain>
    </source>
</reference>
<keyword evidence="4" id="KW-1185">Reference proteome</keyword>
<dbReference type="OrthoDB" id="280278at2"/>
<gene>
    <name evidence="3" type="ordered locus">Desor_1323</name>
</gene>
<dbReference type="InterPro" id="IPR036388">
    <property type="entry name" value="WH-like_DNA-bd_sf"/>
</dbReference>
<dbReference type="eggNOG" id="COG1342">
    <property type="taxonomic scope" value="Bacteria"/>
</dbReference>
<protein>
    <recommendedName>
        <fullName evidence="2">UPF0251 protein Desor_1323</fullName>
    </recommendedName>
</protein>
<dbReference type="STRING" id="768706.Desor_1323"/>
<dbReference type="PANTHER" id="PTHR37478:SF2">
    <property type="entry name" value="UPF0251 PROTEIN TK0562"/>
    <property type="match status" value="1"/>
</dbReference>
<name>G7W5P7_DESOD</name>
<proteinExistence type="inferred from homology"/>
<dbReference type="HAMAP" id="MF_00674">
    <property type="entry name" value="UPF0251"/>
    <property type="match status" value="1"/>
</dbReference>
<dbReference type="Gene3D" id="1.10.10.10">
    <property type="entry name" value="Winged helix-like DNA-binding domain superfamily/Winged helix DNA-binding domain"/>
    <property type="match status" value="1"/>
</dbReference>
<organism evidence="3 4">
    <name type="scientific">Desulfosporosinus orientis (strain ATCC 19365 / DSM 765 / NCIMB 8382 / VKM B-1628 / Singapore I)</name>
    <name type="common">Desulfotomaculum orientis</name>
    <dbReference type="NCBI Taxonomy" id="768706"/>
    <lineage>
        <taxon>Bacteria</taxon>
        <taxon>Bacillati</taxon>
        <taxon>Bacillota</taxon>
        <taxon>Clostridia</taxon>
        <taxon>Eubacteriales</taxon>
        <taxon>Desulfitobacteriaceae</taxon>
        <taxon>Desulfosporosinus</taxon>
    </lineage>
</organism>
<dbReference type="HOGENOM" id="CLU_094511_1_0_9"/>
<dbReference type="PANTHER" id="PTHR37478">
    <property type="match status" value="1"/>
</dbReference>
<dbReference type="Pfam" id="PF02001">
    <property type="entry name" value="DUF134"/>
    <property type="match status" value="1"/>
</dbReference>
<sequence>MPRPRKWRKVCCLPESNRFGPLNAMINQEHFVVMTIDEYETIRLIDLEGFTQEGCADQMKIARTTVQRIYNDARKKLAESLVNGKVLRIEGGDYKLCDGLEKTCTCGGCRRHRCSEGLTEDEQGGE</sequence>
<dbReference type="PATRIC" id="fig|768706.3.peg.1308"/>
<evidence type="ECO:0000313" key="3">
    <source>
        <dbReference type="EMBL" id="AET66985.1"/>
    </source>
</evidence>
<comment type="similarity">
    <text evidence="1 2">Belongs to the UPF0251 family.</text>
</comment>
<dbReference type="InterPro" id="IPR002852">
    <property type="entry name" value="UPF0251"/>
</dbReference>
<dbReference type="KEGG" id="dor:Desor_1323"/>
<dbReference type="AlphaFoldDB" id="G7W5P7"/>
<dbReference type="InterPro" id="IPR013324">
    <property type="entry name" value="RNA_pol_sigma_r3/r4-like"/>
</dbReference>
<dbReference type="GO" id="GO:0003677">
    <property type="term" value="F:DNA binding"/>
    <property type="evidence" value="ECO:0007669"/>
    <property type="project" value="UniProtKB-KW"/>
</dbReference>
<keyword evidence="3" id="KW-0238">DNA-binding</keyword>
<evidence type="ECO:0000256" key="2">
    <source>
        <dbReference type="HAMAP-Rule" id="MF_00674"/>
    </source>
</evidence>
<dbReference type="SUPFAM" id="SSF88659">
    <property type="entry name" value="Sigma3 and sigma4 domains of RNA polymerase sigma factors"/>
    <property type="match status" value="1"/>
</dbReference>
<accession>G7W5P7</accession>
<dbReference type="EMBL" id="CP003108">
    <property type="protein sequence ID" value="AET66985.1"/>
    <property type="molecule type" value="Genomic_DNA"/>
</dbReference>
<dbReference type="RefSeq" id="WP_014183806.1">
    <property type="nucleotide sequence ID" value="NC_016584.1"/>
</dbReference>
<reference evidence="3 4" key="2">
    <citation type="journal article" date="2012" name="J. Bacteriol.">
        <title>Complete genome sequences of Desulfosporosinus orientis DSM765T, Desulfosporosinus youngiae DSM17734T, Desulfosporosinus meridiei DSM13257T, and Desulfosporosinus acidiphilus DSM22704T.</title>
        <authorList>
            <person name="Pester M."/>
            <person name="Brambilla E."/>
            <person name="Alazard D."/>
            <person name="Rattei T."/>
            <person name="Weinmaier T."/>
            <person name="Han J."/>
            <person name="Lucas S."/>
            <person name="Lapidus A."/>
            <person name="Cheng J.F."/>
            <person name="Goodwin L."/>
            <person name="Pitluck S."/>
            <person name="Peters L."/>
            <person name="Ovchinnikova G."/>
            <person name="Teshima H."/>
            <person name="Detter J.C."/>
            <person name="Han C.S."/>
            <person name="Tapia R."/>
            <person name="Land M.L."/>
            <person name="Hauser L."/>
            <person name="Kyrpides N.C."/>
            <person name="Ivanova N.N."/>
            <person name="Pagani I."/>
            <person name="Huntmann M."/>
            <person name="Wei C.L."/>
            <person name="Davenport K.W."/>
            <person name="Daligault H."/>
            <person name="Chain P.S."/>
            <person name="Chen A."/>
            <person name="Mavromatis K."/>
            <person name="Markowitz V."/>
            <person name="Szeto E."/>
            <person name="Mikhailova N."/>
            <person name="Pati A."/>
            <person name="Wagner M."/>
            <person name="Woyke T."/>
            <person name="Ollivier B."/>
            <person name="Klenk H.P."/>
            <person name="Spring S."/>
            <person name="Loy A."/>
        </authorList>
    </citation>
    <scope>NUCLEOTIDE SEQUENCE [LARGE SCALE GENOMIC DNA]</scope>
    <source>
        <strain evidence="4">ATCC 19365 / DSM 765 / NCIMB 8382 / VKM B-1628</strain>
    </source>
</reference>
<evidence type="ECO:0000256" key="1">
    <source>
        <dbReference type="ARBA" id="ARBA00009350"/>
    </source>
</evidence>
<dbReference type="Proteomes" id="UP000006346">
    <property type="component" value="Chromosome"/>
</dbReference>